<dbReference type="AlphaFoldDB" id="D9Q036"/>
<dbReference type="OrthoDB" id="7950at2157"/>
<dbReference type="SUPFAM" id="SSF51905">
    <property type="entry name" value="FAD/NAD(P)-binding domain"/>
    <property type="match status" value="1"/>
</dbReference>
<dbReference type="Proteomes" id="UP000000346">
    <property type="component" value="Chromosome"/>
</dbReference>
<dbReference type="GO" id="GO:0016491">
    <property type="term" value="F:oxidoreductase activity"/>
    <property type="evidence" value="ECO:0007669"/>
    <property type="project" value="UniProtKB-KW"/>
</dbReference>
<keyword evidence="2" id="KW-0285">Flavoprotein</keyword>
<evidence type="ECO:0000256" key="3">
    <source>
        <dbReference type="ARBA" id="ARBA00022827"/>
    </source>
</evidence>
<dbReference type="Gene3D" id="3.50.50.60">
    <property type="entry name" value="FAD/NAD(P)-binding domain"/>
    <property type="match status" value="1"/>
</dbReference>
<dbReference type="HOGENOM" id="CLU_050977_0_0_2"/>
<dbReference type="PANTHER" id="PTHR43624">
    <property type="entry name" value="ELECTRON TRANSFER FLAVOPROTEIN-QUINONE OXIDOREDUCTASE YDIS-RELATED"/>
    <property type="match status" value="1"/>
</dbReference>
<organism evidence="5 6">
    <name type="scientific">Acidilobus saccharovorans (strain DSM 16705 / JCM 18335 / VKM B-2471 / 345-15)</name>
    <dbReference type="NCBI Taxonomy" id="666510"/>
    <lineage>
        <taxon>Archaea</taxon>
        <taxon>Thermoproteota</taxon>
        <taxon>Thermoprotei</taxon>
        <taxon>Acidilobales</taxon>
        <taxon>Acidilobaceae</taxon>
        <taxon>Acidilobus</taxon>
    </lineage>
</organism>
<accession>D9Q036</accession>
<evidence type="ECO:0000313" key="5">
    <source>
        <dbReference type="EMBL" id="ADL18674.1"/>
    </source>
</evidence>
<name>D9Q036_ACIS3</name>
<keyword evidence="3" id="KW-0274">FAD</keyword>
<dbReference type="eggNOG" id="arCOG00570">
    <property type="taxonomic scope" value="Archaea"/>
</dbReference>
<dbReference type="InterPro" id="IPR036188">
    <property type="entry name" value="FAD/NAD-bd_sf"/>
</dbReference>
<gene>
    <name evidence="5" type="ordered locus">ASAC_0267</name>
</gene>
<evidence type="ECO:0000256" key="4">
    <source>
        <dbReference type="ARBA" id="ARBA00023002"/>
    </source>
</evidence>
<dbReference type="SUPFAM" id="SSF54373">
    <property type="entry name" value="FAD-linked reductases, C-terminal domain"/>
    <property type="match status" value="1"/>
</dbReference>
<dbReference type="EMBL" id="CP001742">
    <property type="protein sequence ID" value="ADL18674.1"/>
    <property type="molecule type" value="Genomic_DNA"/>
</dbReference>
<evidence type="ECO:0000313" key="6">
    <source>
        <dbReference type="Proteomes" id="UP000000346"/>
    </source>
</evidence>
<comment type="cofactor">
    <cofactor evidence="1">
        <name>FAD</name>
        <dbReference type="ChEBI" id="CHEBI:57692"/>
    </cofactor>
</comment>
<dbReference type="PRINTS" id="PR00420">
    <property type="entry name" value="RNGMNOXGNASE"/>
</dbReference>
<keyword evidence="4" id="KW-0560">Oxidoreductase</keyword>
<dbReference type="STRING" id="666510.ASAC_0267"/>
<evidence type="ECO:0000256" key="2">
    <source>
        <dbReference type="ARBA" id="ARBA00022630"/>
    </source>
</evidence>
<dbReference type="PANTHER" id="PTHR43624:SF2">
    <property type="entry name" value="ELECTRON TRANSFER FLAVOPROTEIN-QUINONE OXIDOREDUCTASE YDIS-RELATED"/>
    <property type="match status" value="1"/>
</dbReference>
<keyword evidence="6" id="KW-1185">Reference proteome</keyword>
<proteinExistence type="predicted"/>
<dbReference type="Pfam" id="PF12831">
    <property type="entry name" value="FAD_oxidored"/>
    <property type="match status" value="1"/>
</dbReference>
<reference evidence="5 6" key="1">
    <citation type="journal article" date="2010" name="Appl. Environ. Microbiol.">
        <title>The genome sequence of the crenarchaeon Acidilobus saccharovorans supports a new order, Acidilobales, and suggests an important ecological role in terrestrial acidic hot springs.</title>
        <authorList>
            <person name="Mardanov A.V."/>
            <person name="Svetlitchnyi V.A."/>
            <person name="Beletsky A.V."/>
            <person name="Prokofeva M.I."/>
            <person name="Bonch-Osmolovskaya E.A."/>
            <person name="Ravin N.V."/>
            <person name="Skryabin K.G."/>
        </authorList>
    </citation>
    <scope>NUCLEOTIDE SEQUENCE [LARGE SCALE GENOMIC DNA]</scope>
    <source>
        <strain evidence="6">DSM 16705 / JCM 18335 / VKM B-2471 / 345-15</strain>
    </source>
</reference>
<dbReference type="KEGG" id="asc:ASAC_0267"/>
<dbReference type="FunCoup" id="D9Q036">
    <property type="interactions" value="139"/>
</dbReference>
<evidence type="ECO:0000256" key="1">
    <source>
        <dbReference type="ARBA" id="ARBA00001974"/>
    </source>
</evidence>
<sequence>MSSVPTKFDVVVIGAGPAGSAAAYTLAKEGFKTLLIDRGRGGGEKELFGGRVYAQPLREVWPELDKEAPIQRWVTRERISMVNGDEVFTVEYKSPAGKSFTAFLPQLTSWMARKAEQAGALYVNEITVDEIAFRDGKAVGVRSGSDTIEADVVIDAEGVNRLLLERAGLVEKLKPDHVALGVKEILRTGATQLEASFGIDSSEGVSWVVVGDITKGVPGGGFIYTNKETVSIGVVLHLKHAIEAIEAGSLNQHVYELVEGFRLHPFFRRLWRDATISEYGGHLTIEGGLKFAPERFAYPGLLVVGDAAGLLLSTGVNYRGVDFAAYSGKLAAEAVKYARDHGGFTYDNISVYETYLKNSFVYKDLKKHLAAEMLMNDPALFAKLPRIALGLFRELYEQDYSTPTPYEALISVLNNENIGLFNLLPLTLSVVRSL</sequence>
<dbReference type="InterPro" id="IPR039651">
    <property type="entry name" value="FixC-like"/>
</dbReference>
<protein>
    <submittedName>
        <fullName evidence="5">Electron transfer flavoprotein-quinone oxidoreductase</fullName>
    </submittedName>
</protein>
<dbReference type="InParanoid" id="D9Q036"/>